<reference evidence="3 4" key="1">
    <citation type="journal article" date="2014" name="Mol. Plant">
        <title>Chromosome Scale Genome Assembly and Transcriptome Profiling of Nannochloropsis gaditana in Nitrogen Depletion.</title>
        <authorList>
            <person name="Corteggiani Carpinelli E."/>
            <person name="Telatin A."/>
            <person name="Vitulo N."/>
            <person name="Forcato C."/>
            <person name="D'Angelo M."/>
            <person name="Schiavon R."/>
            <person name="Vezzi A."/>
            <person name="Giacometti G.M."/>
            <person name="Morosinotto T."/>
            <person name="Valle G."/>
        </authorList>
    </citation>
    <scope>NUCLEOTIDE SEQUENCE [LARGE SCALE GENOMIC DNA]</scope>
    <source>
        <strain evidence="3 4">B-31</strain>
    </source>
</reference>
<proteinExistence type="predicted"/>
<dbReference type="Pfam" id="PF17733">
    <property type="entry name" value="KPWE_dom"/>
    <property type="match status" value="1"/>
</dbReference>
<feature type="compositionally biased region" description="Gly residues" evidence="1">
    <location>
        <begin position="43"/>
        <end position="75"/>
    </location>
</feature>
<dbReference type="Proteomes" id="UP000019335">
    <property type="component" value="Chromosome 15"/>
</dbReference>
<dbReference type="EMBL" id="AZIL01001398">
    <property type="protein sequence ID" value="EWM24083.1"/>
    <property type="molecule type" value="Genomic_DNA"/>
</dbReference>
<accession>W7TKS7</accession>
<name>W7TKS7_9STRA</name>
<feature type="compositionally biased region" description="Basic and acidic residues" evidence="1">
    <location>
        <begin position="146"/>
        <end position="155"/>
    </location>
</feature>
<protein>
    <recommendedName>
        <fullName evidence="2">Peroxisomal membrane protein PEX14-like KPWE domain-containing protein</fullName>
    </recommendedName>
</protein>
<evidence type="ECO:0000313" key="3">
    <source>
        <dbReference type="EMBL" id="EWM24083.1"/>
    </source>
</evidence>
<comment type="caution">
    <text evidence="3">The sequence shown here is derived from an EMBL/GenBank/DDBJ whole genome shotgun (WGS) entry which is preliminary data.</text>
</comment>
<feature type="compositionally biased region" description="Gly residues" evidence="1">
    <location>
        <begin position="9"/>
        <end position="21"/>
    </location>
</feature>
<dbReference type="InterPro" id="IPR040554">
    <property type="entry name" value="KPWE_PEX14_dom"/>
</dbReference>
<evidence type="ECO:0000259" key="2">
    <source>
        <dbReference type="Pfam" id="PF17733"/>
    </source>
</evidence>
<evidence type="ECO:0000256" key="1">
    <source>
        <dbReference type="SAM" id="MobiDB-lite"/>
    </source>
</evidence>
<gene>
    <name evidence="3" type="ORF">Naga_101316g1</name>
</gene>
<feature type="domain" description="Peroxisomal membrane protein PEX14-like KPWE" evidence="2">
    <location>
        <begin position="140"/>
        <end position="195"/>
    </location>
</feature>
<dbReference type="AlphaFoldDB" id="W7TKS7"/>
<evidence type="ECO:0000313" key="4">
    <source>
        <dbReference type="Proteomes" id="UP000019335"/>
    </source>
</evidence>
<keyword evidence="4" id="KW-1185">Reference proteome</keyword>
<feature type="region of interest" description="Disordered" evidence="1">
    <location>
        <begin position="1"/>
        <end position="240"/>
    </location>
</feature>
<organism evidence="3 4">
    <name type="scientific">Nannochloropsis gaditana</name>
    <dbReference type="NCBI Taxonomy" id="72520"/>
    <lineage>
        <taxon>Eukaryota</taxon>
        <taxon>Sar</taxon>
        <taxon>Stramenopiles</taxon>
        <taxon>Ochrophyta</taxon>
        <taxon>Eustigmatophyceae</taxon>
        <taxon>Eustigmatales</taxon>
        <taxon>Monodopsidaceae</taxon>
        <taxon>Nannochloropsis</taxon>
    </lineage>
</organism>
<feature type="compositionally biased region" description="Low complexity" evidence="1">
    <location>
        <begin position="32"/>
        <end position="42"/>
    </location>
</feature>
<feature type="compositionally biased region" description="Basic and acidic residues" evidence="1">
    <location>
        <begin position="117"/>
        <end position="131"/>
    </location>
</feature>
<feature type="compositionally biased region" description="Basic and acidic residues" evidence="1">
    <location>
        <begin position="192"/>
        <end position="219"/>
    </location>
</feature>
<feature type="compositionally biased region" description="Gly residues" evidence="1">
    <location>
        <begin position="91"/>
        <end position="102"/>
    </location>
</feature>
<sequence>MGGREGGREGGGPGDFAGGLGDSDQSEEWRRASGVAGVAALGRRGGGGRGGGGGREGGREGGAGRGSAGGGGGGGGERRERAGDTSVGAENRGGGDGVGGGTAVPPSSATLPSLPEGAKDDKEGTPGKDTEGLAAPPPAYPQSFREILEMTERGETPPGIVTVDSRLSQDVGELGTLSVPASAEGMSTPPKKPWEAEKEEVGRGGEEGREEGSRAREGGTEGELEEERRLPAEGKQAYGV</sequence>
<dbReference type="OrthoDB" id="441517at2759"/>